<sequence>MSERIKPLRFTWLKRAVVLVEVGLGSLLLAWVSALIFQTLVVGAGDAAIDDLTRSFGLLLLMGTVLFLDGLRRGRRWM</sequence>
<proteinExistence type="predicted"/>
<feature type="transmembrane region" description="Helical" evidence="1">
    <location>
        <begin position="12"/>
        <end position="32"/>
    </location>
</feature>
<protein>
    <submittedName>
        <fullName evidence="2">Uncharacterized protein</fullName>
    </submittedName>
</protein>
<comment type="caution">
    <text evidence="2">The sequence shown here is derived from an EMBL/GenBank/DDBJ whole genome shotgun (WGS) entry which is preliminary data.</text>
</comment>
<keyword evidence="1" id="KW-0812">Transmembrane</keyword>
<keyword evidence="1" id="KW-0472">Membrane</keyword>
<evidence type="ECO:0000313" key="2">
    <source>
        <dbReference type="EMBL" id="RCU45893.1"/>
    </source>
</evidence>
<accession>A0A368N779</accession>
<evidence type="ECO:0000256" key="1">
    <source>
        <dbReference type="SAM" id="Phobius"/>
    </source>
</evidence>
<reference evidence="2 3" key="1">
    <citation type="submission" date="2018-07" db="EMBL/GenBank/DDBJ databases">
        <title>Genome sequences of Haloplanus salinus JCM 18368T.</title>
        <authorList>
            <person name="Kim Y.B."/>
            <person name="Roh S.W."/>
        </authorList>
    </citation>
    <scope>NUCLEOTIDE SEQUENCE [LARGE SCALE GENOMIC DNA]</scope>
    <source>
        <strain evidence="2 3">JCM 18368</strain>
    </source>
</reference>
<dbReference type="RefSeq" id="WP_114447447.1">
    <property type="nucleotide sequence ID" value="NZ_QPHM01000001.1"/>
</dbReference>
<evidence type="ECO:0000313" key="3">
    <source>
        <dbReference type="Proteomes" id="UP000252189"/>
    </source>
</evidence>
<name>A0A368N779_9EURY</name>
<dbReference type="EMBL" id="QPHM01000001">
    <property type="protein sequence ID" value="RCU45893.1"/>
    <property type="molecule type" value="Genomic_DNA"/>
</dbReference>
<keyword evidence="1" id="KW-1133">Transmembrane helix</keyword>
<dbReference type="Proteomes" id="UP000252189">
    <property type="component" value="Unassembled WGS sequence"/>
</dbReference>
<gene>
    <name evidence="2" type="ORF">DU504_00380</name>
</gene>
<feature type="transmembrane region" description="Helical" evidence="1">
    <location>
        <begin position="52"/>
        <end position="71"/>
    </location>
</feature>
<keyword evidence="3" id="KW-1185">Reference proteome</keyword>
<organism evidence="2 3">
    <name type="scientific">Haloplanus salinus</name>
    <dbReference type="NCBI Taxonomy" id="1126245"/>
    <lineage>
        <taxon>Archaea</taxon>
        <taxon>Methanobacteriati</taxon>
        <taxon>Methanobacteriota</taxon>
        <taxon>Stenosarchaea group</taxon>
        <taxon>Halobacteria</taxon>
        <taxon>Halobacteriales</taxon>
        <taxon>Haloferacaceae</taxon>
        <taxon>Haloplanus</taxon>
    </lineage>
</organism>
<dbReference type="AlphaFoldDB" id="A0A368N779"/>